<dbReference type="AlphaFoldDB" id="A0A3A8GN06"/>
<feature type="signal peptide" evidence="1">
    <location>
        <begin position="1"/>
        <end position="22"/>
    </location>
</feature>
<evidence type="ECO:0000313" key="4">
    <source>
        <dbReference type="Proteomes" id="UP000281084"/>
    </source>
</evidence>
<evidence type="ECO:0000259" key="2">
    <source>
        <dbReference type="Pfam" id="PF05229"/>
    </source>
</evidence>
<reference evidence="3 4" key="1">
    <citation type="submission" date="2018-09" db="EMBL/GenBank/DDBJ databases">
        <title>The draft genome of Acinetobacter spp. strains.</title>
        <authorList>
            <person name="Qin J."/>
            <person name="Feng Y."/>
            <person name="Zong Z."/>
        </authorList>
    </citation>
    <scope>NUCLEOTIDE SEQUENCE [LARGE SCALE GENOMIC DNA]</scope>
    <source>
        <strain evidence="3 4">WCHAc060002</strain>
    </source>
</reference>
<keyword evidence="1" id="KW-0732">Signal</keyword>
<dbReference type="EMBL" id="RAXZ01000002">
    <property type="protein sequence ID" value="RKG55291.1"/>
    <property type="molecule type" value="Genomic_DNA"/>
</dbReference>
<proteinExistence type="predicted"/>
<dbReference type="RefSeq" id="WP_120366791.1">
    <property type="nucleotide sequence ID" value="NZ_RAXZ01000002.1"/>
</dbReference>
<sequence length="161" mass="17038">MNSLIKLTSILLLSTGALVTHAGTDSITVKFRLNVPTACVITNSNKALILPLMHNTAPVMLNINVKCNVKYTIKASSGNSLGHNESELINPESTQKIPYSVTMTGGPTPVIVNGPASATVAPSTPTKTDIYTLSAKTKSALAIEEYIAGNYEDTVTVEITY</sequence>
<organism evidence="3 4">
    <name type="scientific">Acinetobacter cumulans</name>
    <dbReference type="NCBI Taxonomy" id="2136182"/>
    <lineage>
        <taxon>Bacteria</taxon>
        <taxon>Pseudomonadati</taxon>
        <taxon>Pseudomonadota</taxon>
        <taxon>Gammaproteobacteria</taxon>
        <taxon>Moraxellales</taxon>
        <taxon>Moraxellaceae</taxon>
        <taxon>Acinetobacter</taxon>
    </lineage>
</organism>
<gene>
    <name evidence="3" type="ORF">D7V64_02990</name>
</gene>
<evidence type="ECO:0000256" key="1">
    <source>
        <dbReference type="SAM" id="SignalP"/>
    </source>
</evidence>
<evidence type="ECO:0000313" key="3">
    <source>
        <dbReference type="EMBL" id="RKG55291.1"/>
    </source>
</evidence>
<accession>A0A3A8GN06</accession>
<dbReference type="Proteomes" id="UP000281084">
    <property type="component" value="Unassembled WGS sequence"/>
</dbReference>
<protein>
    <recommendedName>
        <fullName evidence="2">Spore coat protein U/FanG domain-containing protein</fullName>
    </recommendedName>
</protein>
<dbReference type="Pfam" id="PF05229">
    <property type="entry name" value="SCPU"/>
    <property type="match status" value="1"/>
</dbReference>
<name>A0A3A8GN06_9GAMM</name>
<feature type="chain" id="PRO_5017284486" description="Spore coat protein U/FanG domain-containing protein" evidence="1">
    <location>
        <begin position="23"/>
        <end position="161"/>
    </location>
</feature>
<feature type="domain" description="Spore coat protein U/FanG" evidence="2">
    <location>
        <begin position="28"/>
        <end position="157"/>
    </location>
</feature>
<dbReference type="InterPro" id="IPR007893">
    <property type="entry name" value="Spore_coat_U/FanG"/>
</dbReference>
<comment type="caution">
    <text evidence="3">The sequence shown here is derived from an EMBL/GenBank/DDBJ whole genome shotgun (WGS) entry which is preliminary data.</text>
</comment>